<evidence type="ECO:0000313" key="7">
    <source>
        <dbReference type="EMBL" id="JAS51810.1"/>
    </source>
</evidence>
<dbReference type="InterPro" id="IPR017853">
    <property type="entry name" value="GH"/>
</dbReference>
<evidence type="ECO:0000256" key="6">
    <source>
        <dbReference type="RuleBase" id="RU610713"/>
    </source>
</evidence>
<dbReference type="SUPFAM" id="SSF51445">
    <property type="entry name" value="(Trans)glycosidases"/>
    <property type="match status" value="1"/>
</dbReference>
<comment type="catalytic activity">
    <reaction evidence="6">
        <text>Random hydrolysis of (1-&gt;4)-linkages between N-acetyl-beta-D-glucosamine and D-glucuronate residues in hyaluronate.</text>
        <dbReference type="EC" id="3.2.1.35"/>
    </reaction>
</comment>
<evidence type="ECO:0000256" key="4">
    <source>
        <dbReference type="PIRSR" id="PIRSR038193-1"/>
    </source>
</evidence>
<dbReference type="AlphaFoldDB" id="A0A1B6FNR3"/>
<organism evidence="7">
    <name type="scientific">Cuerna arida</name>
    <dbReference type="NCBI Taxonomy" id="1464854"/>
    <lineage>
        <taxon>Eukaryota</taxon>
        <taxon>Metazoa</taxon>
        <taxon>Ecdysozoa</taxon>
        <taxon>Arthropoda</taxon>
        <taxon>Hexapoda</taxon>
        <taxon>Insecta</taxon>
        <taxon>Pterygota</taxon>
        <taxon>Neoptera</taxon>
        <taxon>Paraneoptera</taxon>
        <taxon>Hemiptera</taxon>
        <taxon>Auchenorrhyncha</taxon>
        <taxon>Membracoidea</taxon>
        <taxon>Cicadellidae</taxon>
        <taxon>Cicadellinae</taxon>
        <taxon>Proconiini</taxon>
        <taxon>Cuerna</taxon>
    </lineage>
</organism>
<feature type="active site" description="Proton donor" evidence="4">
    <location>
        <position position="62"/>
    </location>
</feature>
<dbReference type="GO" id="GO:0004415">
    <property type="term" value="F:hyalurononglucosaminidase activity"/>
    <property type="evidence" value="ECO:0007669"/>
    <property type="project" value="UniProtKB-UniRule"/>
</dbReference>
<dbReference type="PRINTS" id="PR00847">
    <property type="entry name" value="HYALURONDASE"/>
</dbReference>
<feature type="non-terminal residue" evidence="7">
    <location>
        <position position="1"/>
    </location>
</feature>
<dbReference type="InterPro" id="IPR001329">
    <property type="entry name" value="Venom_Hyaluronidase"/>
</dbReference>
<comment type="similarity">
    <text evidence="1 6">Belongs to the glycosyl hydrolase 56 family.</text>
</comment>
<evidence type="ECO:0000256" key="3">
    <source>
        <dbReference type="ARBA" id="ARBA00023180"/>
    </source>
</evidence>
<keyword evidence="6" id="KW-0378">Hydrolase</keyword>
<dbReference type="EMBL" id="GECZ01017959">
    <property type="protein sequence ID" value="JAS51810.1"/>
    <property type="molecule type" value="Transcribed_RNA"/>
</dbReference>
<dbReference type="PRINTS" id="PR00846">
    <property type="entry name" value="GLHYDRLASE56"/>
</dbReference>
<dbReference type="EC" id="3.2.1.35" evidence="6"/>
<keyword evidence="3" id="KW-0325">Glycoprotein</keyword>
<feature type="non-terminal residue" evidence="7">
    <location>
        <position position="284"/>
    </location>
</feature>
<sequence>ILYDPGLFPALLPTTAGAAPSVRNGGVPQAGNISLHLDRFQEDILKLMPASSFKGIGIIDFEHWRPIWRQNWMSLSIYKNYSRYLERRRHSRWSKQDIEKEAAERFESAAKVWMLETLRLAKALRPKALWGYYGFPFCFNNKPVGRSMPCSPEVIPENNRMKWLFSESSALFPSVYLRSQDMSERANEQYITSRVDESIRMSRLSPKRNPSYVYMWSKYQDANRFLSKTDLYNSLAVPRQRGAEGVVVWGATKDVNSKEKCLAMLDYLDNYLGPTALQVIHEQP</sequence>
<keyword evidence="6" id="KW-0326">Glycosidase</keyword>
<dbReference type="PANTHER" id="PTHR11769">
    <property type="entry name" value="HYALURONIDASE"/>
    <property type="match status" value="1"/>
</dbReference>
<evidence type="ECO:0000256" key="2">
    <source>
        <dbReference type="ARBA" id="ARBA00023157"/>
    </source>
</evidence>
<dbReference type="InterPro" id="IPR018155">
    <property type="entry name" value="Hyaluronidase"/>
</dbReference>
<dbReference type="Gene3D" id="3.20.20.70">
    <property type="entry name" value="Aldolase class I"/>
    <property type="match status" value="1"/>
</dbReference>
<dbReference type="PANTHER" id="PTHR11769:SF35">
    <property type="entry name" value="HYALURONIDASE"/>
    <property type="match status" value="1"/>
</dbReference>
<accession>A0A1B6FNR3</accession>
<dbReference type="PIRSF" id="PIRSF038193">
    <property type="entry name" value="Hyaluronidase"/>
    <property type="match status" value="1"/>
</dbReference>
<keyword evidence="2 5" id="KW-1015">Disulfide bond</keyword>
<proteinExistence type="inferred from homology"/>
<evidence type="ECO:0000256" key="1">
    <source>
        <dbReference type="ARBA" id="ARBA00008871"/>
    </source>
</evidence>
<evidence type="ECO:0000256" key="5">
    <source>
        <dbReference type="PIRSR" id="PIRSR038193-3"/>
    </source>
</evidence>
<protein>
    <recommendedName>
        <fullName evidence="6">Hyaluronidase</fullName>
        <ecNumber evidence="6">3.2.1.35</ecNumber>
    </recommendedName>
</protein>
<feature type="disulfide bond" evidence="5">
    <location>
        <begin position="138"/>
        <end position="150"/>
    </location>
</feature>
<dbReference type="GO" id="GO:0005975">
    <property type="term" value="P:carbohydrate metabolic process"/>
    <property type="evidence" value="ECO:0007669"/>
    <property type="project" value="InterPro"/>
</dbReference>
<dbReference type="GO" id="GO:0030214">
    <property type="term" value="P:hyaluronan catabolic process"/>
    <property type="evidence" value="ECO:0007669"/>
    <property type="project" value="TreeGrafter"/>
</dbReference>
<dbReference type="Pfam" id="PF01630">
    <property type="entry name" value="Glyco_hydro_56"/>
    <property type="match status" value="1"/>
</dbReference>
<dbReference type="InterPro" id="IPR013785">
    <property type="entry name" value="Aldolase_TIM"/>
</dbReference>
<reference evidence="7" key="1">
    <citation type="submission" date="2015-11" db="EMBL/GenBank/DDBJ databases">
        <title>De novo transcriptome assembly of four potential Pierce s Disease insect vectors from Arizona vineyards.</title>
        <authorList>
            <person name="Tassone E.E."/>
        </authorList>
    </citation>
    <scope>NUCLEOTIDE SEQUENCE</scope>
</reference>
<name>A0A1B6FNR3_9HEMI</name>
<gene>
    <name evidence="7" type="ORF">g.8760</name>
</gene>
<dbReference type="GO" id="GO:0006952">
    <property type="term" value="P:defense response"/>
    <property type="evidence" value="ECO:0007669"/>
    <property type="project" value="InterPro"/>
</dbReference>